<dbReference type="AlphaFoldDB" id="A0A1G7SW68"/>
<dbReference type="STRING" id="645274.SAMN04487901_10224"/>
<sequence>MLLALPIKAQDSQTAFNFLRLPTSAHAAALGGENVTLTDNDAAMVFHNPALLNFVSDRTLGLNMMTYMQGSVTGSASYSQFVGDRGSWGIQGRFINYGEMKQTTVSNEETGTFHASDFAVGGTFAYGLTEHISGGITAKMVASYIGHYNAMGAAVDLGLNYFDEESNWSIGAVARNLGGQLKAYDDDFERMPLDVQLGVSKRLASSPLRFSATLVRLNDWEYGIGKHLVLGADLLLSEQFYIAAGYNAMRASEMKISAGENDESSHGAALSIGAGMMLERMQLHVAYGKYHVSSTSLMINFSYTL</sequence>
<organism evidence="1 2">
    <name type="scientific">Prevotella communis</name>
    <dbReference type="NCBI Taxonomy" id="2913614"/>
    <lineage>
        <taxon>Bacteria</taxon>
        <taxon>Pseudomonadati</taxon>
        <taxon>Bacteroidota</taxon>
        <taxon>Bacteroidia</taxon>
        <taxon>Bacteroidales</taxon>
        <taxon>Prevotellaceae</taxon>
        <taxon>Prevotella</taxon>
    </lineage>
</organism>
<gene>
    <name evidence="1" type="ORF">SAMN04487901_10224</name>
</gene>
<evidence type="ECO:0000313" key="2">
    <source>
        <dbReference type="Proteomes" id="UP000198779"/>
    </source>
</evidence>
<protein>
    <recommendedName>
        <fullName evidence="3">Type IX secretion system membrane protein, PorP/SprF family</fullName>
    </recommendedName>
</protein>
<dbReference type="Gene3D" id="2.40.160.60">
    <property type="entry name" value="Outer membrane protein transport protein (OMPP1/FadL/TodX)"/>
    <property type="match status" value="1"/>
</dbReference>
<dbReference type="NCBIfam" id="NF033709">
    <property type="entry name" value="PorV_fam"/>
    <property type="match status" value="1"/>
</dbReference>
<dbReference type="EMBL" id="FNCQ01000002">
    <property type="protein sequence ID" value="SDG27221.1"/>
    <property type="molecule type" value="Genomic_DNA"/>
</dbReference>
<dbReference type="NCBIfam" id="NF033711">
    <property type="entry name" value="T9SS_PorQ"/>
    <property type="match status" value="1"/>
</dbReference>
<keyword evidence="2" id="KW-1185">Reference proteome</keyword>
<proteinExistence type="predicted"/>
<accession>A0A1G7SW68</accession>
<evidence type="ECO:0008006" key="3">
    <source>
        <dbReference type="Google" id="ProtNLM"/>
    </source>
</evidence>
<name>A0A1G7SW68_9BACT</name>
<reference evidence="2" key="1">
    <citation type="submission" date="2016-10" db="EMBL/GenBank/DDBJ databases">
        <authorList>
            <person name="Varghese N."/>
            <person name="Submissions S."/>
        </authorList>
    </citation>
    <scope>NUCLEOTIDE SEQUENCE [LARGE SCALE GENOMIC DNA]</scope>
    <source>
        <strain evidence="2">BP1-148</strain>
    </source>
</reference>
<evidence type="ECO:0000313" key="1">
    <source>
        <dbReference type="EMBL" id="SDG27221.1"/>
    </source>
</evidence>
<dbReference type="Proteomes" id="UP000198779">
    <property type="component" value="Unassembled WGS sequence"/>
</dbReference>